<dbReference type="InterPro" id="IPR017203">
    <property type="entry name" value="Sig_transdc_His_kinase_NreB"/>
</dbReference>
<keyword evidence="13" id="KW-0408">Iron</keyword>
<dbReference type="Gene3D" id="3.30.565.10">
    <property type="entry name" value="Histidine kinase-like ATPase, C-terminal domain"/>
    <property type="match status" value="1"/>
</dbReference>
<reference evidence="21 22" key="1">
    <citation type="submission" date="2011-01" db="EMBL/GenBank/DDBJ databases">
        <authorList>
            <person name="Muzny D."/>
            <person name="Qin X."/>
            <person name="Buhay C."/>
            <person name="Dugan-Rocha S."/>
            <person name="Ding Y."/>
            <person name="Chen G."/>
            <person name="Hawes A."/>
            <person name="Holder M."/>
            <person name="Jhangiani S."/>
            <person name="Johnson A."/>
            <person name="Khan Z."/>
            <person name="Li Z."/>
            <person name="Liu W."/>
            <person name="Liu X."/>
            <person name="Perez L."/>
            <person name="Shen H."/>
            <person name="Wang Q."/>
            <person name="Watt J."/>
            <person name="Xi L."/>
            <person name="Xin Y."/>
            <person name="Zhou J."/>
            <person name="Deng J."/>
            <person name="Jiang H."/>
            <person name="Liu Y."/>
            <person name="Qu J."/>
            <person name="Song X.-Z."/>
            <person name="Zhang L."/>
            <person name="Villasana D."/>
            <person name="Johnson A."/>
            <person name="Liu J."/>
            <person name="Liyanage D."/>
            <person name="Lorensuhewa L."/>
            <person name="Robinson T."/>
            <person name="Song A."/>
            <person name="Song B.-B."/>
            <person name="Dinh H."/>
            <person name="Thornton R."/>
            <person name="Coyle M."/>
            <person name="Francisco L."/>
            <person name="Jackson L."/>
            <person name="Javaid M."/>
            <person name="Korchina V."/>
            <person name="Kovar C."/>
            <person name="Mata R."/>
            <person name="Mathew T."/>
            <person name="Ngo R."/>
            <person name="Nguyen L."/>
            <person name="Nguyen N."/>
            <person name="Okwuonu G."/>
            <person name="Ongeri F."/>
            <person name="Pham C."/>
            <person name="Simmons D."/>
            <person name="Wilczek-Boney K."/>
            <person name="Hale W."/>
            <person name="Jakkamsetti A."/>
            <person name="Pham P."/>
            <person name="Ruth R."/>
            <person name="San Lucas F."/>
            <person name="Warren J."/>
            <person name="Zhang J."/>
            <person name="Zhao Z."/>
            <person name="Zhou C."/>
            <person name="Zhu D."/>
            <person name="Lee S."/>
            <person name="Bess C."/>
            <person name="Blankenburg K."/>
            <person name="Forbes L."/>
            <person name="Fu Q."/>
            <person name="Gubbala S."/>
            <person name="Hirani K."/>
            <person name="Jayaseelan J.C."/>
            <person name="Lara F."/>
            <person name="Munidasa M."/>
            <person name="Palculict T."/>
            <person name="Patil S."/>
            <person name="Pu L.-L."/>
            <person name="Saada N."/>
            <person name="Tang L."/>
            <person name="Weissenberger G."/>
            <person name="Zhu Y."/>
            <person name="Hemphill L."/>
            <person name="Shang Y."/>
            <person name="Youmans B."/>
            <person name="Ayvaz T."/>
            <person name="Ross M."/>
            <person name="Santibanez J."/>
            <person name="Aqrawi P."/>
            <person name="Gross S."/>
            <person name="Joshi V."/>
            <person name="Fowler G."/>
            <person name="Nazareth L."/>
            <person name="Reid J."/>
            <person name="Worley K."/>
            <person name="Petrosino J."/>
            <person name="Highlander S."/>
            <person name="Gibbs R."/>
        </authorList>
    </citation>
    <scope>NUCLEOTIDE SEQUENCE [LARGE SCALE GENOMIC DNA]</scope>
    <source>
        <strain evidence="21 22">MM4-1A</strain>
    </source>
</reference>
<dbReference type="SUPFAM" id="SSF55874">
    <property type="entry name" value="ATPase domain of HSP90 chaperone/DNA topoisomerase II/histidine kinase"/>
    <property type="match status" value="1"/>
</dbReference>
<dbReference type="InterPro" id="IPR005467">
    <property type="entry name" value="His_kinase_dom"/>
</dbReference>
<evidence type="ECO:0000256" key="3">
    <source>
        <dbReference type="ARBA" id="ARBA00004496"/>
    </source>
</evidence>
<dbReference type="InterPro" id="IPR036890">
    <property type="entry name" value="HATPase_C_sf"/>
</dbReference>
<evidence type="ECO:0000256" key="13">
    <source>
        <dbReference type="ARBA" id="ARBA00023004"/>
    </source>
</evidence>
<dbReference type="Pfam" id="PF02518">
    <property type="entry name" value="HATPase_c"/>
    <property type="match status" value="1"/>
</dbReference>
<dbReference type="Pfam" id="PF07730">
    <property type="entry name" value="HisKA_3"/>
    <property type="match status" value="1"/>
</dbReference>
<dbReference type="GO" id="GO:0005524">
    <property type="term" value="F:ATP binding"/>
    <property type="evidence" value="ECO:0007669"/>
    <property type="project" value="UniProtKB-KW"/>
</dbReference>
<keyword evidence="10" id="KW-0479">Metal-binding</keyword>
<evidence type="ECO:0000256" key="19">
    <source>
        <dbReference type="PIRSR" id="PIRSR037432-51"/>
    </source>
</evidence>
<dbReference type="EMBL" id="ACGX02000006">
    <property type="protein sequence ID" value="EGC15001.1"/>
    <property type="molecule type" value="Genomic_DNA"/>
</dbReference>
<evidence type="ECO:0000256" key="12">
    <source>
        <dbReference type="ARBA" id="ARBA00022989"/>
    </source>
</evidence>
<keyword evidence="9" id="KW-0812">Transmembrane</keyword>
<dbReference type="InterPro" id="IPR003594">
    <property type="entry name" value="HATPase_dom"/>
</dbReference>
<keyword evidence="18" id="KW-0547">Nucleotide-binding</keyword>
<dbReference type="InterPro" id="IPR011712">
    <property type="entry name" value="Sig_transdc_His_kin_sub3_dim/P"/>
</dbReference>
<comment type="caution">
    <text evidence="21">The sequence shown here is derived from an EMBL/GenBank/DDBJ whole genome shotgun (WGS) entry which is preliminary data.</text>
</comment>
<dbReference type="PANTHER" id="PTHR24421:SF37">
    <property type="entry name" value="SENSOR HISTIDINE KINASE NARS"/>
    <property type="match status" value="1"/>
</dbReference>
<dbReference type="PANTHER" id="PTHR24421">
    <property type="entry name" value="NITRATE/NITRITE SENSOR PROTEIN NARX-RELATED"/>
    <property type="match status" value="1"/>
</dbReference>
<keyword evidence="19" id="KW-0597">Phosphoprotein</keyword>
<evidence type="ECO:0000256" key="7">
    <source>
        <dbReference type="ARBA" id="ARBA00022490"/>
    </source>
</evidence>
<comment type="catalytic activity">
    <reaction evidence="1 18">
        <text>ATP + protein L-histidine = ADP + protein N-phospho-L-histidine.</text>
        <dbReference type="EC" id="2.7.13.3"/>
    </reaction>
</comment>
<dbReference type="GO" id="GO:0000155">
    <property type="term" value="F:phosphorelay sensor kinase activity"/>
    <property type="evidence" value="ECO:0007669"/>
    <property type="project" value="InterPro"/>
</dbReference>
<proteinExistence type="predicted"/>
<evidence type="ECO:0000259" key="20">
    <source>
        <dbReference type="PROSITE" id="PS50109"/>
    </source>
</evidence>
<sequence length="357" mass="40556">MGRKQIVLETANWIQKYFNQSPDAIFLFKNDDLLVNNEPAQRLVTMLNLDVNYLLQIGKNAWSQLENDDCASCLIKKRLKGAAVPITFHSNATHPFHFSMVYRPLDDKENVFALTLENSEQQQRLSQVEEQRILNQYVNEAHEKERQKISQDLHDSVAQGIYAAIMGIQRLATVQNPRNTEQFQSMSAAIEKQLQTTLKEIKELALDIRPSVLDNFGLIPAIKALAKRLQNSTGITINVIALTSAEKLQKNIQNVLYRITQEAINNAIKHAHSTEITIIVTNHNSYLQLEILDNGIGFDLEQHSRFNGHSLGLMNMNERVKAYNGAFTITSKINKGTTVKVKFPYNNLNKDTVRTNV</sequence>
<evidence type="ECO:0000256" key="8">
    <source>
        <dbReference type="ARBA" id="ARBA00022679"/>
    </source>
</evidence>
<keyword evidence="16" id="KW-0472">Membrane</keyword>
<comment type="subcellular location">
    <subcellularLocation>
        <location evidence="4">Cell membrane</location>
        <topology evidence="4">Multi-pass membrane protein</topology>
    </subcellularLocation>
    <subcellularLocation>
        <location evidence="3">Cytoplasm</location>
    </subcellularLocation>
</comment>
<evidence type="ECO:0000313" key="22">
    <source>
        <dbReference type="Proteomes" id="UP000004335"/>
    </source>
</evidence>
<organism evidence="21 22">
    <name type="scientific">Limosilactobacillus reuteri MM4-1A</name>
    <dbReference type="NCBI Taxonomy" id="548485"/>
    <lineage>
        <taxon>Bacteria</taxon>
        <taxon>Bacillati</taxon>
        <taxon>Bacillota</taxon>
        <taxon>Bacilli</taxon>
        <taxon>Lactobacillales</taxon>
        <taxon>Lactobacillaceae</taxon>
        <taxon>Limosilactobacillus</taxon>
    </lineage>
</organism>
<evidence type="ECO:0000256" key="10">
    <source>
        <dbReference type="ARBA" id="ARBA00022723"/>
    </source>
</evidence>
<dbReference type="PRINTS" id="PR00344">
    <property type="entry name" value="BCTRLSENSOR"/>
</dbReference>
<keyword evidence="7" id="KW-0963">Cytoplasm</keyword>
<evidence type="ECO:0000256" key="16">
    <source>
        <dbReference type="ARBA" id="ARBA00023136"/>
    </source>
</evidence>
<evidence type="ECO:0000256" key="9">
    <source>
        <dbReference type="ARBA" id="ARBA00022692"/>
    </source>
</evidence>
<keyword evidence="8 18" id="KW-0808">Transferase</keyword>
<evidence type="ECO:0000256" key="18">
    <source>
        <dbReference type="PIRNR" id="PIRNR037432"/>
    </source>
</evidence>
<dbReference type="SMART" id="SM00387">
    <property type="entry name" value="HATPase_c"/>
    <property type="match status" value="1"/>
</dbReference>
<evidence type="ECO:0000256" key="15">
    <source>
        <dbReference type="ARBA" id="ARBA00023014"/>
    </source>
</evidence>
<dbReference type="CDD" id="cd16917">
    <property type="entry name" value="HATPase_UhpB-NarQ-NarX-like"/>
    <property type="match status" value="1"/>
</dbReference>
<evidence type="ECO:0000256" key="1">
    <source>
        <dbReference type="ARBA" id="ARBA00000085"/>
    </source>
</evidence>
<keyword evidence="18" id="KW-0067">ATP-binding</keyword>
<keyword evidence="11 18" id="KW-0418">Kinase</keyword>
<dbReference type="GO" id="GO:0005737">
    <property type="term" value="C:cytoplasm"/>
    <property type="evidence" value="ECO:0007669"/>
    <property type="project" value="UniProtKB-SubCell"/>
</dbReference>
<evidence type="ECO:0000256" key="14">
    <source>
        <dbReference type="ARBA" id="ARBA00023012"/>
    </source>
</evidence>
<keyword evidence="14 18" id="KW-0902">Two-component regulatory system</keyword>
<gene>
    <name evidence="21" type="ORF">HMPREF0536_10649</name>
</gene>
<dbReference type="Gene3D" id="1.20.5.1930">
    <property type="match status" value="1"/>
</dbReference>
<comment type="cofactor">
    <cofactor evidence="2">
        <name>[4Fe-4S] cluster</name>
        <dbReference type="ChEBI" id="CHEBI:49883"/>
    </cofactor>
</comment>
<dbReference type="InterPro" id="IPR050482">
    <property type="entry name" value="Sensor_HK_TwoCompSys"/>
</dbReference>
<dbReference type="AlphaFoldDB" id="A0A828RKM5"/>
<evidence type="ECO:0000313" key="21">
    <source>
        <dbReference type="EMBL" id="EGC15001.1"/>
    </source>
</evidence>
<accession>A0A828RKM5</accession>
<keyword evidence="5" id="KW-1003">Cell membrane</keyword>
<evidence type="ECO:0000256" key="5">
    <source>
        <dbReference type="ARBA" id="ARBA00022475"/>
    </source>
</evidence>
<evidence type="ECO:0000256" key="4">
    <source>
        <dbReference type="ARBA" id="ARBA00004651"/>
    </source>
</evidence>
<comment type="function">
    <text evidence="17">Member of the two-component regulatory system NreB/NreC involved in the control of dissimilatory nitrate/nitrite reduction in response to oxygen. NreB functions as a direct oxygen sensor histidine kinase which is autophosphorylated, in the absence of oxygen, probably at the conserved histidine residue, and transfers its phosphate group probably to a conserved aspartate residue of NreC. NreB/NreC activates the expression of the nitrate (narGHJI) and nitrite (nir) reductase operons, as well as the putative nitrate transporter gene narT.</text>
</comment>
<dbReference type="InterPro" id="IPR004358">
    <property type="entry name" value="Sig_transdc_His_kin-like_C"/>
</dbReference>
<comment type="PTM">
    <text evidence="19">Autophosphorylated.</text>
</comment>
<dbReference type="GO" id="GO:0046983">
    <property type="term" value="F:protein dimerization activity"/>
    <property type="evidence" value="ECO:0007669"/>
    <property type="project" value="InterPro"/>
</dbReference>
<evidence type="ECO:0000256" key="2">
    <source>
        <dbReference type="ARBA" id="ARBA00001966"/>
    </source>
</evidence>
<dbReference type="PROSITE" id="PS50109">
    <property type="entry name" value="HIS_KIN"/>
    <property type="match status" value="1"/>
</dbReference>
<keyword evidence="12" id="KW-1133">Transmembrane helix</keyword>
<evidence type="ECO:0000256" key="17">
    <source>
        <dbReference type="ARBA" id="ARBA00024827"/>
    </source>
</evidence>
<name>A0A828RKM5_LIMRT</name>
<dbReference type="GO" id="GO:0005886">
    <property type="term" value="C:plasma membrane"/>
    <property type="evidence" value="ECO:0007669"/>
    <property type="project" value="UniProtKB-SubCell"/>
</dbReference>
<dbReference type="EC" id="2.7.13.3" evidence="18"/>
<feature type="modified residue" description="Phosphohistidine; by autocatalysis" evidence="19">
    <location>
        <position position="154"/>
    </location>
</feature>
<feature type="domain" description="Histidine kinase" evidence="20">
    <location>
        <begin position="156"/>
        <end position="347"/>
    </location>
</feature>
<dbReference type="Proteomes" id="UP000004335">
    <property type="component" value="Unassembled WGS sequence"/>
</dbReference>
<evidence type="ECO:0000256" key="6">
    <source>
        <dbReference type="ARBA" id="ARBA00022485"/>
    </source>
</evidence>
<dbReference type="PIRSF" id="PIRSF037432">
    <property type="entry name" value="STHK_NreB"/>
    <property type="match status" value="1"/>
</dbReference>
<keyword evidence="6" id="KW-0004">4Fe-4S</keyword>
<keyword evidence="15" id="KW-0411">Iron-sulfur</keyword>
<evidence type="ECO:0000256" key="11">
    <source>
        <dbReference type="ARBA" id="ARBA00022777"/>
    </source>
</evidence>
<protein>
    <recommendedName>
        <fullName evidence="18">Sensor histidine kinase</fullName>
        <ecNumber evidence="18">2.7.13.3</ecNumber>
    </recommendedName>
</protein>
<dbReference type="GO" id="GO:0051539">
    <property type="term" value="F:4 iron, 4 sulfur cluster binding"/>
    <property type="evidence" value="ECO:0007669"/>
    <property type="project" value="UniProtKB-KW"/>
</dbReference>
<dbReference type="GO" id="GO:0005506">
    <property type="term" value="F:iron ion binding"/>
    <property type="evidence" value="ECO:0007669"/>
    <property type="project" value="InterPro"/>
</dbReference>